<dbReference type="InterPro" id="IPR025714">
    <property type="entry name" value="Methyltranfer_dom"/>
</dbReference>
<dbReference type="PANTHER" id="PTHR43591:SF24">
    <property type="entry name" value="2-METHOXY-6-POLYPRENYL-1,4-BENZOQUINOL METHYLASE, MITOCHONDRIAL"/>
    <property type="match status" value="1"/>
</dbReference>
<organism evidence="2 3">
    <name type="scientific">Thermodesulfatator autotrophicus</name>
    <dbReference type="NCBI Taxonomy" id="1795632"/>
    <lineage>
        <taxon>Bacteria</taxon>
        <taxon>Pseudomonadati</taxon>
        <taxon>Thermodesulfobacteriota</taxon>
        <taxon>Thermodesulfobacteria</taxon>
        <taxon>Thermodesulfobacteriales</taxon>
        <taxon>Thermodesulfatatoraceae</taxon>
        <taxon>Thermodesulfatator</taxon>
    </lineage>
</organism>
<keyword evidence="2" id="KW-0808">Transferase</keyword>
<dbReference type="AlphaFoldDB" id="A0A177E8I6"/>
<dbReference type="OrthoDB" id="9778766at2"/>
<dbReference type="STRING" id="1795632.TH606_06490"/>
<dbReference type="CDD" id="cd02440">
    <property type="entry name" value="AdoMet_MTases"/>
    <property type="match status" value="1"/>
</dbReference>
<dbReference type="Proteomes" id="UP000076964">
    <property type="component" value="Unassembled WGS sequence"/>
</dbReference>
<sequence>MERILEPELMLDDEQAKAYASADFSAPHQMFVDLFQKIFGPDIKGVVLDLGCGPADISVRFAKAYPDCLIHGVDGSPAMLKYGQQRIEQEKLTSRIKLILGKIPEVELPQSFYDAVIVNSLLHHLPDPLLMWETIKEVAKPQSPILVMDLLRPESPEKARKLVEKYAANEPEVLKKDFYHSLLAGFTPEEINKQLKAQDLSHFKVEVITDRHFIVYGYL</sequence>
<keyword evidence="3" id="KW-1185">Reference proteome</keyword>
<dbReference type="GO" id="GO:0032259">
    <property type="term" value="P:methylation"/>
    <property type="evidence" value="ECO:0007669"/>
    <property type="project" value="UniProtKB-KW"/>
</dbReference>
<gene>
    <name evidence="2" type="ORF">TH606_06490</name>
</gene>
<dbReference type="GO" id="GO:0008168">
    <property type="term" value="F:methyltransferase activity"/>
    <property type="evidence" value="ECO:0007669"/>
    <property type="project" value="UniProtKB-KW"/>
</dbReference>
<comment type="caution">
    <text evidence="2">The sequence shown here is derived from an EMBL/GenBank/DDBJ whole genome shotgun (WGS) entry which is preliminary data.</text>
</comment>
<accession>A0A177E8I6</accession>
<dbReference type="SUPFAM" id="SSF53335">
    <property type="entry name" value="S-adenosyl-L-methionine-dependent methyltransferases"/>
    <property type="match status" value="1"/>
</dbReference>
<evidence type="ECO:0000259" key="1">
    <source>
        <dbReference type="Pfam" id="PF13847"/>
    </source>
</evidence>
<protein>
    <submittedName>
        <fullName evidence="2">Methyltransferase type 12</fullName>
    </submittedName>
</protein>
<evidence type="ECO:0000313" key="2">
    <source>
        <dbReference type="EMBL" id="OAG27532.1"/>
    </source>
</evidence>
<dbReference type="Gene3D" id="3.40.50.150">
    <property type="entry name" value="Vaccinia Virus protein VP39"/>
    <property type="match status" value="1"/>
</dbReference>
<dbReference type="InterPro" id="IPR029063">
    <property type="entry name" value="SAM-dependent_MTases_sf"/>
</dbReference>
<evidence type="ECO:0000313" key="3">
    <source>
        <dbReference type="Proteomes" id="UP000076964"/>
    </source>
</evidence>
<keyword evidence="2" id="KW-0489">Methyltransferase</keyword>
<dbReference type="EMBL" id="LSFI01000027">
    <property type="protein sequence ID" value="OAG27532.1"/>
    <property type="molecule type" value="Genomic_DNA"/>
</dbReference>
<dbReference type="Pfam" id="PF13847">
    <property type="entry name" value="Methyltransf_31"/>
    <property type="match status" value="1"/>
</dbReference>
<dbReference type="PANTHER" id="PTHR43591">
    <property type="entry name" value="METHYLTRANSFERASE"/>
    <property type="match status" value="1"/>
</dbReference>
<name>A0A177E8I6_9BACT</name>
<reference evidence="2 3" key="1">
    <citation type="submission" date="2016-02" db="EMBL/GenBank/DDBJ databases">
        <title>Draft genome sequence of Thermodesulfatator sp. S606.</title>
        <authorList>
            <person name="Lai Q."/>
            <person name="Cao J."/>
            <person name="Dupont S."/>
            <person name="Shao Z."/>
            <person name="Jebbar M."/>
            <person name="Alain K."/>
        </authorList>
    </citation>
    <scope>NUCLEOTIDE SEQUENCE [LARGE SCALE GENOMIC DNA]</scope>
    <source>
        <strain evidence="2 3">S606</strain>
    </source>
</reference>
<proteinExistence type="predicted"/>
<feature type="domain" description="Methyltransferase" evidence="1">
    <location>
        <begin position="46"/>
        <end position="167"/>
    </location>
</feature>
<dbReference type="RefSeq" id="WP_068542152.1">
    <property type="nucleotide sequence ID" value="NZ_LSFI01000027.1"/>
</dbReference>